<organism evidence="2">
    <name type="scientific">Pseudomonas aeruginosa</name>
    <dbReference type="NCBI Taxonomy" id="287"/>
    <lineage>
        <taxon>Bacteria</taxon>
        <taxon>Pseudomonadati</taxon>
        <taxon>Pseudomonadota</taxon>
        <taxon>Gammaproteobacteria</taxon>
        <taxon>Pseudomonadales</taxon>
        <taxon>Pseudomonadaceae</taxon>
        <taxon>Pseudomonas</taxon>
    </lineage>
</organism>
<evidence type="ECO:0000256" key="1">
    <source>
        <dbReference type="SAM" id="MobiDB-lite"/>
    </source>
</evidence>
<feature type="region of interest" description="Disordered" evidence="1">
    <location>
        <begin position="1"/>
        <end position="74"/>
    </location>
</feature>
<dbReference type="EMBL" id="MN894888">
    <property type="protein sequence ID" value="QLG05178.1"/>
    <property type="molecule type" value="Genomic_DNA"/>
</dbReference>
<feature type="compositionally biased region" description="Basic and acidic residues" evidence="1">
    <location>
        <begin position="8"/>
        <end position="63"/>
    </location>
</feature>
<reference evidence="2" key="1">
    <citation type="submission" date="2019-12" db="EMBL/GenBank/DDBJ databases">
        <title>Compelete sequence of pSE5369-VIM.</title>
        <authorList>
            <person name="Zhou D."/>
        </authorList>
    </citation>
    <scope>NUCLEOTIDE SEQUENCE</scope>
    <source>
        <strain evidence="2">SE5369</strain>
        <plasmid evidence="2">pSE5369-VIM</plasmid>
    </source>
</reference>
<protein>
    <submittedName>
        <fullName evidence="2">Uncharacterized protein</fullName>
    </submittedName>
</protein>
<name>A0A7S5YBX6_PSEAI</name>
<geneLocation type="plasmid" evidence="2">
    <name>pSE5369-VIM</name>
</geneLocation>
<keyword evidence="2" id="KW-0614">Plasmid</keyword>
<evidence type="ECO:0000313" key="2">
    <source>
        <dbReference type="EMBL" id="QLG05178.1"/>
    </source>
</evidence>
<accession>A0A7S5YBX6</accession>
<proteinExistence type="predicted"/>
<sequence>MEMSGPGDQEREKGERHPKTADAEPCDRIEGGALTEHERGGESAGHDKQGHGHECNAEERLGDHVVAPSLNRHY</sequence>
<dbReference type="AlphaFoldDB" id="A0A7S5YBX6"/>